<dbReference type="Proteomes" id="UP000001023">
    <property type="component" value="Chromosome"/>
</dbReference>
<dbReference type="eggNOG" id="ENOG5032P1D">
    <property type="taxonomic scope" value="Bacteria"/>
</dbReference>
<dbReference type="AlphaFoldDB" id="Q5LSG0"/>
<reference evidence="2 3" key="2">
    <citation type="journal article" date="2014" name="Stand. Genomic Sci.">
        <title>An updated genome annotation for the model marine bacterium Ruegeria pomeroyi DSS-3.</title>
        <authorList>
            <person name="Rivers A.R."/>
            <person name="Smith C.B."/>
            <person name="Moran M.A."/>
        </authorList>
    </citation>
    <scope>GENOME REANNOTATION</scope>
    <source>
        <strain evidence="3">ATCC 700808 / DSM 15171 / DSS-3</strain>
    </source>
</reference>
<dbReference type="KEGG" id="sil:SPO1808"/>
<feature type="transmembrane region" description="Helical" evidence="1">
    <location>
        <begin position="45"/>
        <end position="66"/>
    </location>
</feature>
<evidence type="ECO:0000256" key="1">
    <source>
        <dbReference type="SAM" id="Phobius"/>
    </source>
</evidence>
<reference evidence="2 3" key="1">
    <citation type="journal article" date="2004" name="Nature">
        <title>Genome sequence of Silicibacter pomeroyi reveals adaptations to the marine environment.</title>
        <authorList>
            <person name="Moran M.A."/>
            <person name="Buchan A."/>
            <person name="Gonzalez J.M."/>
            <person name="Heidelberg J.F."/>
            <person name="Whitman W.B."/>
            <person name="Kiene R.P."/>
            <person name="Henriksen J.R."/>
            <person name="King G.M."/>
            <person name="Belas R."/>
            <person name="Fuqua C."/>
            <person name="Brinkac L."/>
            <person name="Lewis M."/>
            <person name="Johri S."/>
            <person name="Weaver B."/>
            <person name="Pai G."/>
            <person name="Eisen J.A."/>
            <person name="Rahe E."/>
            <person name="Sheldon W.M."/>
            <person name="Ye W."/>
            <person name="Miller T.R."/>
            <person name="Carlton J."/>
            <person name="Rasko D.A."/>
            <person name="Paulsen I.T."/>
            <person name="Ren Q."/>
            <person name="Daugherty S.C."/>
            <person name="Deboy R.T."/>
            <person name="Dodson R.J."/>
            <person name="Durkin A.S."/>
            <person name="Madupu R."/>
            <person name="Nelson W.C."/>
            <person name="Sullivan S.A."/>
            <person name="Rosovitz M.J."/>
            <person name="Haft D.H."/>
            <person name="Selengut J."/>
            <person name="Ward N."/>
        </authorList>
    </citation>
    <scope>NUCLEOTIDE SEQUENCE [LARGE SCALE GENOMIC DNA]</scope>
    <source>
        <strain evidence="3">ATCC 700808 / DSM 15171 / DSS-3</strain>
    </source>
</reference>
<keyword evidence="1" id="KW-0472">Membrane</keyword>
<organism evidence="2 3">
    <name type="scientific">Ruegeria pomeroyi (strain ATCC 700808 / DSM 15171 / DSS-3)</name>
    <name type="common">Silicibacter pomeroyi</name>
    <dbReference type="NCBI Taxonomy" id="246200"/>
    <lineage>
        <taxon>Bacteria</taxon>
        <taxon>Pseudomonadati</taxon>
        <taxon>Pseudomonadota</taxon>
        <taxon>Alphaproteobacteria</taxon>
        <taxon>Rhodobacterales</taxon>
        <taxon>Roseobacteraceae</taxon>
        <taxon>Ruegeria</taxon>
    </lineage>
</organism>
<dbReference type="HOGENOM" id="CLU_133118_0_0_5"/>
<evidence type="ECO:0000313" key="2">
    <source>
        <dbReference type="EMBL" id="AAV95087.1"/>
    </source>
</evidence>
<keyword evidence="1" id="KW-0812">Transmembrane</keyword>
<dbReference type="PaxDb" id="246200-SPO1808"/>
<sequence>MAPWKAGGEEAMFLELIGTLVAGLAMAGVVMALNRLLGGRLPRWLAPVAAGCGMIGVTIASEYGWYSRTRAALPEGMVVIETVESRALYRPWTYLVPYVDRFAALDSTSLKTHPGQPGQRLFDLYFFGRWAAVNRLPVLVDCDSLRRASLADGAEFAADGSVAGADWRRPPAGDPVIQAACEV</sequence>
<evidence type="ECO:0000313" key="3">
    <source>
        <dbReference type="Proteomes" id="UP000001023"/>
    </source>
</evidence>
<proteinExistence type="predicted"/>
<gene>
    <name evidence="2" type="ordered locus">SPO1808</name>
</gene>
<feature type="transmembrane region" description="Helical" evidence="1">
    <location>
        <begin position="12"/>
        <end position="33"/>
    </location>
</feature>
<protein>
    <submittedName>
        <fullName evidence="2">Uncharacterized protein</fullName>
    </submittedName>
</protein>
<dbReference type="EMBL" id="CP000031">
    <property type="protein sequence ID" value="AAV95087.1"/>
    <property type="molecule type" value="Genomic_DNA"/>
</dbReference>
<dbReference type="STRING" id="246200.SPO1808"/>
<keyword evidence="1" id="KW-1133">Transmembrane helix</keyword>
<keyword evidence="3" id="KW-1185">Reference proteome</keyword>
<accession>Q5LSG0</accession>
<name>Q5LSG0_RUEPO</name>